<reference evidence="5" key="1">
    <citation type="submission" date="2016-05" db="EMBL/GenBank/DDBJ databases">
        <title>Comparative genomics of biotechnologically important yeasts.</title>
        <authorList>
            <consortium name="DOE Joint Genome Institute"/>
            <person name="Riley R."/>
            <person name="Haridas S."/>
            <person name="Wolfe K.H."/>
            <person name="Lopes M.R."/>
            <person name="Hittinger C.T."/>
            <person name="Goker M."/>
            <person name="Salamov A."/>
            <person name="Wisecaver J."/>
            <person name="Long T.M."/>
            <person name="Aerts A.L."/>
            <person name="Barry K."/>
            <person name="Choi C."/>
            <person name="Clum A."/>
            <person name="Coughlan A.Y."/>
            <person name="Deshpande S."/>
            <person name="Douglass A.P."/>
            <person name="Hanson S.J."/>
            <person name="Klenk H.-P."/>
            <person name="Labutti K."/>
            <person name="Lapidus A."/>
            <person name="Lindquist E."/>
            <person name="Lipzen A."/>
            <person name="Meier-Kolthoff J.P."/>
            <person name="Ohm R.A."/>
            <person name="Otillar R.P."/>
            <person name="Pangilinan J."/>
            <person name="Peng Y."/>
            <person name="Rokas A."/>
            <person name="Rosa C.A."/>
            <person name="Scheuner C."/>
            <person name="Sibirny A.A."/>
            <person name="Slot J.C."/>
            <person name="Stielow J.B."/>
            <person name="Sun H."/>
            <person name="Kurtzman C.P."/>
            <person name="Blackwell M."/>
            <person name="Grigoriev I.V."/>
            <person name="Jeffries T.W."/>
        </authorList>
    </citation>
    <scope>NUCLEOTIDE SEQUENCE [LARGE SCALE GENOMIC DNA]</scope>
    <source>
        <strain evidence="5">DSM 1968</strain>
    </source>
</reference>
<accession>A0A1D2VM44</accession>
<dbReference type="PANTHER" id="PTHR23333">
    <property type="entry name" value="UBX DOMAIN CONTAINING PROTEIN"/>
    <property type="match status" value="1"/>
</dbReference>
<dbReference type="Pfam" id="PF08059">
    <property type="entry name" value="SEP"/>
    <property type="match status" value="1"/>
</dbReference>
<dbReference type="InterPro" id="IPR036241">
    <property type="entry name" value="NSFL1C_SEP_dom_sf"/>
</dbReference>
<evidence type="ECO:0000259" key="2">
    <source>
        <dbReference type="PROSITE" id="PS50033"/>
    </source>
</evidence>
<dbReference type="GO" id="GO:0043130">
    <property type="term" value="F:ubiquitin binding"/>
    <property type="evidence" value="ECO:0007669"/>
    <property type="project" value="TreeGrafter"/>
</dbReference>
<organism evidence="4 5">
    <name type="scientific">Ascoidea rubescens DSM 1968</name>
    <dbReference type="NCBI Taxonomy" id="1344418"/>
    <lineage>
        <taxon>Eukaryota</taxon>
        <taxon>Fungi</taxon>
        <taxon>Dikarya</taxon>
        <taxon>Ascomycota</taxon>
        <taxon>Saccharomycotina</taxon>
        <taxon>Saccharomycetes</taxon>
        <taxon>Ascoideaceae</taxon>
        <taxon>Ascoidea</taxon>
    </lineage>
</organism>
<dbReference type="EMBL" id="KV454477">
    <property type="protein sequence ID" value="ODV62682.1"/>
    <property type="molecule type" value="Genomic_DNA"/>
</dbReference>
<dbReference type="PROSITE" id="PS50033">
    <property type="entry name" value="UBX"/>
    <property type="match status" value="1"/>
</dbReference>
<feature type="domain" description="SEP" evidence="3">
    <location>
        <begin position="147"/>
        <end position="212"/>
    </location>
</feature>
<feature type="compositionally biased region" description="Basic and acidic residues" evidence="1">
    <location>
        <begin position="282"/>
        <end position="302"/>
    </location>
</feature>
<dbReference type="Pfam" id="PF00789">
    <property type="entry name" value="UBX"/>
    <property type="match status" value="1"/>
</dbReference>
<gene>
    <name evidence="4" type="ORF">ASCRUDRAFT_7211</name>
</gene>
<dbReference type="Gene3D" id="3.30.420.210">
    <property type="entry name" value="SEP domain"/>
    <property type="match status" value="1"/>
</dbReference>
<dbReference type="GO" id="GO:0005829">
    <property type="term" value="C:cytosol"/>
    <property type="evidence" value="ECO:0007669"/>
    <property type="project" value="TreeGrafter"/>
</dbReference>
<feature type="compositionally biased region" description="Low complexity" evidence="1">
    <location>
        <begin position="1"/>
        <end position="27"/>
    </location>
</feature>
<dbReference type="GO" id="GO:0007030">
    <property type="term" value="P:Golgi organization"/>
    <property type="evidence" value="ECO:0007669"/>
    <property type="project" value="TreeGrafter"/>
</dbReference>
<dbReference type="SMART" id="SM00553">
    <property type="entry name" value="SEP"/>
    <property type="match status" value="1"/>
</dbReference>
<evidence type="ECO:0008006" key="6">
    <source>
        <dbReference type="Google" id="ProtNLM"/>
    </source>
</evidence>
<feature type="region of interest" description="Disordered" evidence="1">
    <location>
        <begin position="227"/>
        <end position="302"/>
    </location>
</feature>
<dbReference type="GO" id="GO:0000045">
    <property type="term" value="P:autophagosome assembly"/>
    <property type="evidence" value="ECO:0007669"/>
    <property type="project" value="TreeGrafter"/>
</dbReference>
<name>A0A1D2VM44_9ASCO</name>
<dbReference type="GO" id="GO:0005634">
    <property type="term" value="C:nucleus"/>
    <property type="evidence" value="ECO:0007669"/>
    <property type="project" value="TreeGrafter"/>
</dbReference>
<dbReference type="FunCoup" id="A0A1D2VM44">
    <property type="interactions" value="1076"/>
</dbReference>
<dbReference type="GO" id="GO:0043161">
    <property type="term" value="P:proteasome-mediated ubiquitin-dependent protein catabolic process"/>
    <property type="evidence" value="ECO:0007669"/>
    <property type="project" value="TreeGrafter"/>
</dbReference>
<dbReference type="PROSITE" id="PS51399">
    <property type="entry name" value="SEP"/>
    <property type="match status" value="1"/>
</dbReference>
<dbReference type="GO" id="GO:0061025">
    <property type="term" value="P:membrane fusion"/>
    <property type="evidence" value="ECO:0007669"/>
    <property type="project" value="TreeGrafter"/>
</dbReference>
<dbReference type="InterPro" id="IPR012989">
    <property type="entry name" value="SEP_domain"/>
</dbReference>
<dbReference type="InParanoid" id="A0A1D2VM44"/>
<evidence type="ECO:0000256" key="1">
    <source>
        <dbReference type="SAM" id="MobiDB-lite"/>
    </source>
</evidence>
<protein>
    <recommendedName>
        <fullName evidence="6">SEP-domain-containing protein</fullName>
    </recommendedName>
</protein>
<feature type="compositionally biased region" description="Basic and acidic residues" evidence="1">
    <location>
        <begin position="81"/>
        <end position="93"/>
    </location>
</feature>
<sequence length="397" mass="46089">MSFRGFNNPNRNPNKRGNNQGSNENNNVRTLSDLNSGDDFADDDKDTNFFTGGEKSGLQVQDNSNRDSRNEQIRNILEKLTQRAREDSNKEDVETGLSNLSGNNKFSGRGFRLGTENIDSEIIPDPNQREESEVKSEEEEEEEEEDIYNANLIIWKDGFTIDETFYSFENEENQDHIAKLSIGFVPAKLFPDLKYNQKINIELIKREDEKYDAYKLKMYLEKINEKKEESKKGSNTKKTPKFYGTGHRLGSVIPNINHGEVSQDVEESSRSDNSNKNVATQETKKEQEKGKGKEKEKEKSEGDTTVMIRFADRRNLKVRVFKHQSIDQIFKFVDEKIYENNSYGNNHEGQEFENSNDIFREWFLCFTYPLKEIEYDPKVTIEEAGLANSVVIQRWKK</sequence>
<dbReference type="Proteomes" id="UP000095038">
    <property type="component" value="Unassembled WGS sequence"/>
</dbReference>
<dbReference type="InterPro" id="IPR029071">
    <property type="entry name" value="Ubiquitin-like_domsf"/>
</dbReference>
<evidence type="ECO:0000313" key="4">
    <source>
        <dbReference type="EMBL" id="ODV62682.1"/>
    </source>
</evidence>
<dbReference type="SUPFAM" id="SSF102848">
    <property type="entry name" value="NSFL1 (p97 ATPase) cofactor p47, SEP domain"/>
    <property type="match status" value="1"/>
</dbReference>
<dbReference type="SUPFAM" id="SSF54236">
    <property type="entry name" value="Ubiquitin-like"/>
    <property type="match status" value="1"/>
</dbReference>
<dbReference type="Gene3D" id="3.10.20.90">
    <property type="entry name" value="Phosphatidylinositol 3-kinase Catalytic Subunit, Chain A, domain 1"/>
    <property type="match status" value="1"/>
</dbReference>
<dbReference type="RefSeq" id="XP_020048989.1">
    <property type="nucleotide sequence ID" value="XM_020192029.1"/>
</dbReference>
<proteinExistence type="predicted"/>
<dbReference type="OrthoDB" id="25887at2759"/>
<dbReference type="PANTHER" id="PTHR23333:SF20">
    <property type="entry name" value="NSFL1 COFACTOR P47"/>
    <property type="match status" value="1"/>
</dbReference>
<feature type="region of interest" description="Disordered" evidence="1">
    <location>
        <begin position="118"/>
        <end position="143"/>
    </location>
</feature>
<dbReference type="STRING" id="1344418.A0A1D2VM44"/>
<evidence type="ECO:0000259" key="3">
    <source>
        <dbReference type="PROSITE" id="PS51399"/>
    </source>
</evidence>
<feature type="region of interest" description="Disordered" evidence="1">
    <location>
        <begin position="1"/>
        <end position="69"/>
    </location>
</feature>
<dbReference type="AlphaFoldDB" id="A0A1D2VM44"/>
<keyword evidence="5" id="KW-1185">Reference proteome</keyword>
<evidence type="ECO:0000313" key="5">
    <source>
        <dbReference type="Proteomes" id="UP000095038"/>
    </source>
</evidence>
<feature type="region of interest" description="Disordered" evidence="1">
    <location>
        <begin position="81"/>
        <end position="101"/>
    </location>
</feature>
<dbReference type="GO" id="GO:0031468">
    <property type="term" value="P:nuclear membrane reassembly"/>
    <property type="evidence" value="ECO:0007669"/>
    <property type="project" value="TreeGrafter"/>
</dbReference>
<dbReference type="InterPro" id="IPR001012">
    <property type="entry name" value="UBX_dom"/>
</dbReference>
<feature type="domain" description="UBX" evidence="2">
    <location>
        <begin position="299"/>
        <end position="394"/>
    </location>
</feature>
<dbReference type="GeneID" id="30965665"/>